<keyword evidence="3" id="KW-0378">Hydrolase</keyword>
<dbReference type="InterPro" id="IPR007560">
    <property type="entry name" value="Restrct_endonuc_IV_Mrr"/>
</dbReference>
<evidence type="ECO:0000259" key="2">
    <source>
        <dbReference type="Pfam" id="PF04471"/>
    </source>
</evidence>
<sequence>MGLPYHYSPELFKLLVDTVPLLCRSKKDILVFFQGAGVSTEIRSDLDRRVRTDKESINKYEIASTILERINEKGDSELRTRREVIKRVVEFEDFSTCWPDDQLKAKGLVGEIRRVVNVKDSFTRMSQEREREKQEHLRAKEKEIAAKKKKAKQIEKVKTDLYALFRLEDQPHKRGKLLEAVLNALFSTFGILLKEDFKRVDSGGAGIIEQIDGIIQLSGHIYLVEMKWVKEPIGVNEISQHLVRIYGREGARGLFIASNGYAKTAITECRQALSNKTIALISLQEIVSLLEREGDLIQMLEKKVQAAITDKNPYLEIFDWNNP</sequence>
<keyword evidence="3" id="KW-0255">Endonuclease</keyword>
<dbReference type="SUPFAM" id="SSF52980">
    <property type="entry name" value="Restriction endonuclease-like"/>
    <property type="match status" value="1"/>
</dbReference>
<gene>
    <name evidence="3" type="ORF">BECKTUN1418D_GA0071000_10229</name>
</gene>
<dbReference type="GO" id="GO:0004519">
    <property type="term" value="F:endonuclease activity"/>
    <property type="evidence" value="ECO:0007669"/>
    <property type="project" value="UniProtKB-KW"/>
</dbReference>
<feature type="domain" description="Restriction endonuclease type IV Mrr" evidence="2">
    <location>
        <begin position="191"/>
        <end position="290"/>
    </location>
</feature>
<accession>A0A450ZKP8</accession>
<dbReference type="Pfam" id="PF04471">
    <property type="entry name" value="Mrr_cat"/>
    <property type="match status" value="1"/>
</dbReference>
<dbReference type="AlphaFoldDB" id="A0A450ZKP8"/>
<reference evidence="3" key="1">
    <citation type="submission" date="2019-02" db="EMBL/GenBank/DDBJ databases">
        <authorList>
            <person name="Gruber-Vodicka R. H."/>
            <person name="Seah K. B. B."/>
        </authorList>
    </citation>
    <scope>NUCLEOTIDE SEQUENCE</scope>
    <source>
        <strain evidence="3">BECK_BY1</strain>
    </source>
</reference>
<evidence type="ECO:0000313" key="3">
    <source>
        <dbReference type="EMBL" id="VFK54352.1"/>
    </source>
</evidence>
<proteinExistence type="predicted"/>
<dbReference type="GO" id="GO:0009307">
    <property type="term" value="P:DNA restriction-modification system"/>
    <property type="evidence" value="ECO:0007669"/>
    <property type="project" value="InterPro"/>
</dbReference>
<dbReference type="InterPro" id="IPR011335">
    <property type="entry name" value="Restrct_endonuc-II-like"/>
</dbReference>
<organism evidence="3">
    <name type="scientific">Candidatus Kentrum sp. TUN</name>
    <dbReference type="NCBI Taxonomy" id="2126343"/>
    <lineage>
        <taxon>Bacteria</taxon>
        <taxon>Pseudomonadati</taxon>
        <taxon>Pseudomonadota</taxon>
        <taxon>Gammaproteobacteria</taxon>
        <taxon>Candidatus Kentrum</taxon>
    </lineage>
</organism>
<feature type="coiled-coil region" evidence="1">
    <location>
        <begin position="130"/>
        <end position="157"/>
    </location>
</feature>
<dbReference type="EMBL" id="CAADFX010000022">
    <property type="protein sequence ID" value="VFK54352.1"/>
    <property type="molecule type" value="Genomic_DNA"/>
</dbReference>
<name>A0A450ZKP8_9GAMM</name>
<protein>
    <submittedName>
        <fullName evidence="3">Restriction endonuclease</fullName>
    </submittedName>
</protein>
<dbReference type="GO" id="GO:0003677">
    <property type="term" value="F:DNA binding"/>
    <property type="evidence" value="ECO:0007669"/>
    <property type="project" value="InterPro"/>
</dbReference>
<evidence type="ECO:0000256" key="1">
    <source>
        <dbReference type="SAM" id="Coils"/>
    </source>
</evidence>
<keyword evidence="3" id="KW-0540">Nuclease</keyword>
<keyword evidence="1" id="KW-0175">Coiled coil</keyword>